<keyword evidence="2" id="KW-1185">Reference proteome</keyword>
<feature type="non-terminal residue" evidence="1">
    <location>
        <position position="266"/>
    </location>
</feature>
<comment type="caution">
    <text evidence="1">The sequence shown here is derived from an EMBL/GenBank/DDBJ whole genome shotgun (WGS) entry which is preliminary data.</text>
</comment>
<name>A0ACC3T2J4_LIPKO</name>
<sequence>MAPRSKRSRIAEANARRRYQVDAEDCDVIGDEIEVQYIEVDESAAINKLNALDQLFYFPEADKSLRYTVRRGGSIRTQQRWKARIKTNIPMKSLFSYNFSSSSVSDQHVSLSNSNGDGEILSISSETTPMDVVCVRNDDNLTISDRQTQEKNHPPTSAESDLLVQLSTQLQEKVEQSDMLRLLALKGYYQYRLQGTGKMEASLKVAEHIYNKHDYMARLVRRWAKWFELTGKLPTASLRGKHAKNRSALCDEDVKRKCIQFFRNTP</sequence>
<accession>A0ACC3T2J4</accession>
<gene>
    <name evidence="1" type="ORF">V1525DRAFT_387723</name>
</gene>
<evidence type="ECO:0000313" key="2">
    <source>
        <dbReference type="Proteomes" id="UP001433508"/>
    </source>
</evidence>
<dbReference type="Proteomes" id="UP001433508">
    <property type="component" value="Unassembled WGS sequence"/>
</dbReference>
<reference evidence="2" key="1">
    <citation type="journal article" date="2024" name="Front. Bioeng. Biotechnol.">
        <title>Genome-scale model development and genomic sequencing of the oleaginous clade Lipomyces.</title>
        <authorList>
            <person name="Czajka J.J."/>
            <person name="Han Y."/>
            <person name="Kim J."/>
            <person name="Mondo S.J."/>
            <person name="Hofstad B.A."/>
            <person name="Robles A."/>
            <person name="Haridas S."/>
            <person name="Riley R."/>
            <person name="LaButti K."/>
            <person name="Pangilinan J."/>
            <person name="Andreopoulos W."/>
            <person name="Lipzen A."/>
            <person name="Yan J."/>
            <person name="Wang M."/>
            <person name="Ng V."/>
            <person name="Grigoriev I.V."/>
            <person name="Spatafora J.W."/>
            <person name="Magnuson J.K."/>
            <person name="Baker S.E."/>
            <person name="Pomraning K.R."/>
        </authorList>
    </citation>
    <scope>NUCLEOTIDE SEQUENCE [LARGE SCALE GENOMIC DNA]</scope>
    <source>
        <strain evidence="2">CBS 7786</strain>
    </source>
</reference>
<protein>
    <submittedName>
        <fullName evidence="1">Uncharacterized protein</fullName>
    </submittedName>
</protein>
<evidence type="ECO:0000313" key="1">
    <source>
        <dbReference type="EMBL" id="KAK9238152.1"/>
    </source>
</evidence>
<organism evidence="1 2">
    <name type="scientific">Lipomyces kononenkoae</name>
    <name type="common">Yeast</name>
    <dbReference type="NCBI Taxonomy" id="34357"/>
    <lineage>
        <taxon>Eukaryota</taxon>
        <taxon>Fungi</taxon>
        <taxon>Dikarya</taxon>
        <taxon>Ascomycota</taxon>
        <taxon>Saccharomycotina</taxon>
        <taxon>Lipomycetes</taxon>
        <taxon>Lipomycetales</taxon>
        <taxon>Lipomycetaceae</taxon>
        <taxon>Lipomyces</taxon>
    </lineage>
</organism>
<proteinExistence type="predicted"/>
<dbReference type="EMBL" id="MU971359">
    <property type="protein sequence ID" value="KAK9238152.1"/>
    <property type="molecule type" value="Genomic_DNA"/>
</dbReference>